<evidence type="ECO:0000256" key="1">
    <source>
        <dbReference type="ARBA" id="ARBA00005695"/>
    </source>
</evidence>
<evidence type="ECO:0000259" key="6">
    <source>
        <dbReference type="Pfam" id="PF00496"/>
    </source>
</evidence>
<dbReference type="InterPro" id="IPR000914">
    <property type="entry name" value="SBP_5_dom"/>
</dbReference>
<evidence type="ECO:0000313" key="8">
    <source>
        <dbReference type="Proteomes" id="UP000254924"/>
    </source>
</evidence>
<dbReference type="GO" id="GO:0042597">
    <property type="term" value="C:periplasmic space"/>
    <property type="evidence" value="ECO:0007669"/>
    <property type="project" value="UniProtKB-ARBA"/>
</dbReference>
<keyword evidence="2" id="KW-0813">Transport</keyword>
<dbReference type="Gene3D" id="3.10.105.10">
    <property type="entry name" value="Dipeptide-binding Protein, Domain 3"/>
    <property type="match status" value="1"/>
</dbReference>
<dbReference type="AlphaFoldDB" id="A0A380K516"/>
<dbReference type="GO" id="GO:0015833">
    <property type="term" value="P:peptide transport"/>
    <property type="evidence" value="ECO:0007669"/>
    <property type="project" value="TreeGrafter"/>
</dbReference>
<dbReference type="OrthoDB" id="9796817at2"/>
<dbReference type="PANTHER" id="PTHR30290">
    <property type="entry name" value="PERIPLASMIC BINDING COMPONENT OF ABC TRANSPORTER"/>
    <property type="match status" value="1"/>
</dbReference>
<comment type="similarity">
    <text evidence="1">Belongs to the bacterial solute-binding protein 5 family.</text>
</comment>
<feature type="region of interest" description="Disordered" evidence="4">
    <location>
        <begin position="26"/>
        <end position="45"/>
    </location>
</feature>
<proteinExistence type="inferred from homology"/>
<dbReference type="GO" id="GO:1904680">
    <property type="term" value="F:peptide transmembrane transporter activity"/>
    <property type="evidence" value="ECO:0007669"/>
    <property type="project" value="TreeGrafter"/>
</dbReference>
<dbReference type="PROSITE" id="PS51257">
    <property type="entry name" value="PROKAR_LIPOPROTEIN"/>
    <property type="match status" value="1"/>
</dbReference>
<dbReference type="Pfam" id="PF00496">
    <property type="entry name" value="SBP_bac_5"/>
    <property type="match status" value="1"/>
</dbReference>
<dbReference type="Proteomes" id="UP000254924">
    <property type="component" value="Unassembled WGS sequence"/>
</dbReference>
<feature type="signal peptide" evidence="5">
    <location>
        <begin position="1"/>
        <end position="21"/>
    </location>
</feature>
<gene>
    <name evidence="7" type="primary">oppA_1</name>
    <name evidence="7" type="ORF">NCTC12224_00676</name>
</gene>
<feature type="compositionally biased region" description="Low complexity" evidence="4">
    <location>
        <begin position="27"/>
        <end position="37"/>
    </location>
</feature>
<evidence type="ECO:0000256" key="2">
    <source>
        <dbReference type="ARBA" id="ARBA00022448"/>
    </source>
</evidence>
<dbReference type="InterPro" id="IPR039424">
    <property type="entry name" value="SBP_5"/>
</dbReference>
<feature type="domain" description="Solute-binding protein family 5" evidence="6">
    <location>
        <begin position="107"/>
        <end position="494"/>
    </location>
</feature>
<evidence type="ECO:0000313" key="7">
    <source>
        <dbReference type="EMBL" id="SUN60004.1"/>
    </source>
</evidence>
<name>A0A380K516_9STRE</name>
<keyword evidence="3 5" id="KW-0732">Signal</keyword>
<dbReference type="PIRSF" id="PIRSF002741">
    <property type="entry name" value="MppA"/>
    <property type="match status" value="1"/>
</dbReference>
<dbReference type="Gene3D" id="3.40.190.10">
    <property type="entry name" value="Periplasmic binding protein-like II"/>
    <property type="match status" value="1"/>
</dbReference>
<dbReference type="InterPro" id="IPR030678">
    <property type="entry name" value="Peptide/Ni-bd"/>
</dbReference>
<sequence>MKKSKWFITAGVTLLAVSALAACGNKSSSSKSVDQSSLPTTVKNKGTAKPNATLNAAIVDSSGGTGIFMDEIAVQSIDLNFAGYVDESMFGSDKNLQIDDSGLASVKFDNDAKTVTVTLTGKDYKWSDGQPFTIDDYIFTIYQIGSKDYTGIRYSDGFAGIVGMADYHEGKTDTISGVEKKDDYTAVLHYSEMNPSMTYVSYLPNYVAPQHIFKDIPVQDWEKSDYARTAKFVGMGPYKIKSVVSGESVVYEANPNYYKGEPKTKNLKVDVVSPDTIAQEVKAGHYDITNIPSDQYDQFKDLSNVTLLGSKENTLHYLGFKLGKIENDKRVMNSSAKASNVKLRQALAYALDNKKIGESVYNGLWYPATTLEISFFGDLHSDDVKSYSFNQDKAKKLLKEAGYKDTNNDGYVEDPKGKSFKLTLAAPQRGDAFESMIQQYIAWWKEIGVKVELYGGRTMEKNAFYEEVQKSDSSVDMFLGAFGTGFDPSPLGLWGPDTTNMNYTGFVSEKQNKLFKKLVSEKAMDKDYRIKAYKEWQEYSNEQLYAVPLFEINAVVAVNKRVKAYDTEIGAKAGMVNNIEVVSNKGVADK</sequence>
<dbReference type="PANTHER" id="PTHR30290:SF9">
    <property type="entry name" value="OLIGOPEPTIDE-BINDING PROTEIN APPA"/>
    <property type="match status" value="1"/>
</dbReference>
<evidence type="ECO:0000256" key="3">
    <source>
        <dbReference type="ARBA" id="ARBA00022729"/>
    </source>
</evidence>
<dbReference type="SUPFAM" id="SSF53850">
    <property type="entry name" value="Periplasmic binding protein-like II"/>
    <property type="match status" value="1"/>
</dbReference>
<protein>
    <submittedName>
        <fullName evidence="7">Oligopeptide ABC transporter, periplasmic oligopeptide-binding protein OppA</fullName>
    </submittedName>
</protein>
<dbReference type="Gene3D" id="3.90.76.10">
    <property type="entry name" value="Dipeptide-binding Protein, Domain 1"/>
    <property type="match status" value="1"/>
</dbReference>
<organism evidence="7 8">
    <name type="scientific">Streptococcus hyointestinalis</name>
    <dbReference type="NCBI Taxonomy" id="1337"/>
    <lineage>
        <taxon>Bacteria</taxon>
        <taxon>Bacillati</taxon>
        <taxon>Bacillota</taxon>
        <taxon>Bacilli</taxon>
        <taxon>Lactobacillales</taxon>
        <taxon>Streptococcaceae</taxon>
        <taxon>Streptococcus</taxon>
    </lineage>
</organism>
<feature type="chain" id="PRO_5016648169" evidence="5">
    <location>
        <begin position="22"/>
        <end position="590"/>
    </location>
</feature>
<reference evidence="7 8" key="1">
    <citation type="submission" date="2018-06" db="EMBL/GenBank/DDBJ databases">
        <authorList>
            <consortium name="Pathogen Informatics"/>
            <person name="Doyle S."/>
        </authorList>
    </citation>
    <scope>NUCLEOTIDE SEQUENCE [LARGE SCALE GENOMIC DNA]</scope>
    <source>
        <strain evidence="7 8">NCTC12224</strain>
    </source>
</reference>
<evidence type="ECO:0000256" key="4">
    <source>
        <dbReference type="SAM" id="MobiDB-lite"/>
    </source>
</evidence>
<accession>A0A380K516</accession>
<keyword evidence="8" id="KW-1185">Reference proteome</keyword>
<dbReference type="EMBL" id="UHFN01000007">
    <property type="protein sequence ID" value="SUN60004.1"/>
    <property type="molecule type" value="Genomic_DNA"/>
</dbReference>
<dbReference type="GO" id="GO:0043190">
    <property type="term" value="C:ATP-binding cassette (ABC) transporter complex"/>
    <property type="evidence" value="ECO:0007669"/>
    <property type="project" value="InterPro"/>
</dbReference>
<evidence type="ECO:0000256" key="5">
    <source>
        <dbReference type="SAM" id="SignalP"/>
    </source>
</evidence>